<keyword evidence="5" id="KW-1185">Reference proteome</keyword>
<dbReference type="InterPro" id="IPR009057">
    <property type="entry name" value="Homeodomain-like_sf"/>
</dbReference>
<dbReference type="Gene3D" id="1.10.357.10">
    <property type="entry name" value="Tetracycline Repressor, domain 2"/>
    <property type="match status" value="1"/>
</dbReference>
<dbReference type="InterPro" id="IPR050109">
    <property type="entry name" value="HTH-type_TetR-like_transc_reg"/>
</dbReference>
<dbReference type="InterPro" id="IPR036271">
    <property type="entry name" value="Tet_transcr_reg_TetR-rel_C_sf"/>
</dbReference>
<keyword evidence="1 2" id="KW-0238">DNA-binding</keyword>
<dbReference type="AlphaFoldDB" id="A0A7W6IM33"/>
<dbReference type="GO" id="GO:0003677">
    <property type="term" value="F:DNA binding"/>
    <property type="evidence" value="ECO:0007669"/>
    <property type="project" value="UniProtKB-UniRule"/>
</dbReference>
<dbReference type="SUPFAM" id="SSF48498">
    <property type="entry name" value="Tetracyclin repressor-like, C-terminal domain"/>
    <property type="match status" value="1"/>
</dbReference>
<dbReference type="InterPro" id="IPR001647">
    <property type="entry name" value="HTH_TetR"/>
</dbReference>
<name>A0A7W6IM33_9HYPH</name>
<comment type="caution">
    <text evidence="4">The sequence shown here is derived from an EMBL/GenBank/DDBJ whole genome shotgun (WGS) entry which is preliminary data.</text>
</comment>
<dbReference type="PANTHER" id="PTHR30328">
    <property type="entry name" value="TRANSCRIPTIONAL REPRESSOR"/>
    <property type="match status" value="1"/>
</dbReference>
<dbReference type="Pfam" id="PF00440">
    <property type="entry name" value="TetR_N"/>
    <property type="match status" value="1"/>
</dbReference>
<evidence type="ECO:0000259" key="3">
    <source>
        <dbReference type="PROSITE" id="PS50977"/>
    </source>
</evidence>
<sequence length="253" mass="29037">MRAFSPQCTNWLVRSIRRVLERHFFPMAEMGSDVKKAGRRTPARQQDPEGTRANIIEVASQEFALNGLSGARIDEIAAKTRSSKRMIYYYFGDKEGLYLSALEAAYATVREGEAELDIAGLPPVDGMRRLVEFTFDHHHQHENFIRMVMIENIHHGQYLERSGVVRELNVTAIARIKELYERGVSEGHFRPGLDPLEIHWQISALCFFNVSNRATFSQLFARDFGSAEMQMKLKQNTSEMVLRYLAREAAPRL</sequence>
<dbReference type="InterPro" id="IPR041474">
    <property type="entry name" value="NicS_C"/>
</dbReference>
<dbReference type="PANTHER" id="PTHR30328:SF54">
    <property type="entry name" value="HTH-TYPE TRANSCRIPTIONAL REPRESSOR SCO4008"/>
    <property type="match status" value="1"/>
</dbReference>
<evidence type="ECO:0000256" key="2">
    <source>
        <dbReference type="PROSITE-ProRule" id="PRU00335"/>
    </source>
</evidence>
<evidence type="ECO:0000256" key="1">
    <source>
        <dbReference type="ARBA" id="ARBA00023125"/>
    </source>
</evidence>
<feature type="DNA-binding region" description="H-T-H motif" evidence="2">
    <location>
        <begin position="72"/>
        <end position="91"/>
    </location>
</feature>
<gene>
    <name evidence="4" type="ORF">GGR20_001760</name>
</gene>
<organism evidence="4 5">
    <name type="scientific">Devosia subaequoris</name>
    <dbReference type="NCBI Taxonomy" id="395930"/>
    <lineage>
        <taxon>Bacteria</taxon>
        <taxon>Pseudomonadati</taxon>
        <taxon>Pseudomonadota</taxon>
        <taxon>Alphaproteobacteria</taxon>
        <taxon>Hyphomicrobiales</taxon>
        <taxon>Devosiaceae</taxon>
        <taxon>Devosia</taxon>
    </lineage>
</organism>
<accession>A0A7W6IM33</accession>
<evidence type="ECO:0000313" key="5">
    <source>
        <dbReference type="Proteomes" id="UP000547011"/>
    </source>
</evidence>
<reference evidence="4 5" key="1">
    <citation type="submission" date="2020-08" db="EMBL/GenBank/DDBJ databases">
        <title>Genomic Encyclopedia of Type Strains, Phase IV (KMG-IV): sequencing the most valuable type-strain genomes for metagenomic binning, comparative biology and taxonomic classification.</title>
        <authorList>
            <person name="Goeker M."/>
        </authorList>
    </citation>
    <scope>NUCLEOTIDE SEQUENCE [LARGE SCALE GENOMIC DNA]</scope>
    <source>
        <strain evidence="4 5">DSM 23447</strain>
    </source>
</reference>
<proteinExistence type="predicted"/>
<dbReference type="PROSITE" id="PS50977">
    <property type="entry name" value="HTH_TETR_2"/>
    <property type="match status" value="1"/>
</dbReference>
<protein>
    <submittedName>
        <fullName evidence="4">AcrR family transcriptional regulator</fullName>
    </submittedName>
</protein>
<evidence type="ECO:0000313" key="4">
    <source>
        <dbReference type="EMBL" id="MBB4052118.1"/>
    </source>
</evidence>
<feature type="domain" description="HTH tetR-type" evidence="3">
    <location>
        <begin position="49"/>
        <end position="109"/>
    </location>
</feature>
<dbReference type="EMBL" id="JACIEW010000003">
    <property type="protein sequence ID" value="MBB4052118.1"/>
    <property type="molecule type" value="Genomic_DNA"/>
</dbReference>
<dbReference type="SUPFAM" id="SSF46689">
    <property type="entry name" value="Homeodomain-like"/>
    <property type="match status" value="1"/>
</dbReference>
<dbReference type="Pfam" id="PF17938">
    <property type="entry name" value="TetR_C_29"/>
    <property type="match status" value="1"/>
</dbReference>
<dbReference type="Proteomes" id="UP000547011">
    <property type="component" value="Unassembled WGS sequence"/>
</dbReference>